<evidence type="ECO:0000313" key="4">
    <source>
        <dbReference type="EMBL" id="TYL61073.1"/>
    </source>
</evidence>
<dbReference type="PANTHER" id="PTHR22916:SF51">
    <property type="entry name" value="GLYCOSYLTRANSFERASE EPSH-RELATED"/>
    <property type="match status" value="1"/>
</dbReference>
<keyword evidence="2 4" id="KW-0808">Transferase</keyword>
<evidence type="ECO:0000313" key="5">
    <source>
        <dbReference type="Proteomes" id="UP000324327"/>
    </source>
</evidence>
<reference evidence="4 5" key="1">
    <citation type="submission" date="2019-08" db="EMBL/GenBank/DDBJ databases">
        <authorList>
            <person name="Duncan S."/>
            <person name="Walker A."/>
        </authorList>
    </citation>
    <scope>NUCLEOTIDE SEQUENCE [LARGE SCALE GENOMIC DNA]</scope>
    <source>
        <strain evidence="4 5">T3WBe13</strain>
    </source>
</reference>
<protein>
    <submittedName>
        <fullName evidence="4">Glycosyltransferase</fullName>
    </submittedName>
</protein>
<dbReference type="Proteomes" id="UP000324327">
    <property type="component" value="Unassembled WGS sequence"/>
</dbReference>
<accession>A0A5S4VRW1</accession>
<comment type="caution">
    <text evidence="4">The sequence shown here is derived from an EMBL/GenBank/DDBJ whole genome shotgun (WGS) entry which is preliminary data.</text>
</comment>
<keyword evidence="1" id="KW-0328">Glycosyltransferase</keyword>
<dbReference type="CDD" id="cd00761">
    <property type="entry name" value="Glyco_tranf_GTA_type"/>
    <property type="match status" value="1"/>
</dbReference>
<evidence type="ECO:0000256" key="1">
    <source>
        <dbReference type="ARBA" id="ARBA00022676"/>
    </source>
</evidence>
<dbReference type="InterPro" id="IPR029044">
    <property type="entry name" value="Nucleotide-diphossugar_trans"/>
</dbReference>
<dbReference type="GO" id="GO:0016757">
    <property type="term" value="F:glycosyltransferase activity"/>
    <property type="evidence" value="ECO:0007669"/>
    <property type="project" value="UniProtKB-KW"/>
</dbReference>
<dbReference type="InterPro" id="IPR001173">
    <property type="entry name" value="Glyco_trans_2-like"/>
</dbReference>
<dbReference type="PANTHER" id="PTHR22916">
    <property type="entry name" value="GLYCOSYLTRANSFERASE"/>
    <property type="match status" value="1"/>
</dbReference>
<dbReference type="Pfam" id="PF00535">
    <property type="entry name" value="Glycos_transf_2"/>
    <property type="match status" value="1"/>
</dbReference>
<reference evidence="4 5" key="2">
    <citation type="submission" date="2019-09" db="EMBL/GenBank/DDBJ databases">
        <title>Strain-level analysis of Eubacterium rectale using genomes from metagenomes.</title>
        <authorList>
            <person name="Karcher N."/>
            <person name="Segata N."/>
        </authorList>
    </citation>
    <scope>NUCLEOTIDE SEQUENCE [LARGE SCALE GENOMIC DNA]</scope>
    <source>
        <strain evidence="4 5">T3WBe13</strain>
    </source>
</reference>
<dbReference type="AlphaFoldDB" id="A0A5S4VRW1"/>
<dbReference type="SUPFAM" id="SSF53448">
    <property type="entry name" value="Nucleotide-diphospho-sugar transferases"/>
    <property type="match status" value="1"/>
</dbReference>
<gene>
    <name evidence="4" type="ORF">FYL31_01950</name>
</gene>
<evidence type="ECO:0000259" key="3">
    <source>
        <dbReference type="Pfam" id="PF00535"/>
    </source>
</evidence>
<proteinExistence type="predicted"/>
<dbReference type="Gene3D" id="3.90.550.10">
    <property type="entry name" value="Spore Coat Polysaccharide Biosynthesis Protein SpsA, Chain A"/>
    <property type="match status" value="1"/>
</dbReference>
<name>A0A5S4VRW1_9FIRM</name>
<feature type="domain" description="Glycosyltransferase 2-like" evidence="3">
    <location>
        <begin position="9"/>
        <end position="137"/>
    </location>
</feature>
<sequence length="343" mass="40444">MDMENELISVIVPVYNVSRYIDRCMTSLLKQTYENIEIILVDDGSPDDCGFKCDQYARTDSRVYVIHKKNAGLGMARNSGLDIAKGKYVAFIDSDDYVDEQMFERLYDRLKHEKADTCFCRYYDRTSDGQNLLAREVYKKSLYCEEEVWELLLGMIGNLPEEAGDVAIGMSVWKGLYANAIIQEQGIRFPSEREYISEDIIFHMQYLLYAQRIAIEETPLYYYCDNGTSLTKSYKVNRFKMENILLKKEMKELDQIFEPDIYRQRLYKSYLGRVRRCIAQEVFMNPERQVARKNIRRICSSPIVQDVIKKYDSHNLHWTKQLTNRLIQHKWTSALIIVFRLKG</sequence>
<evidence type="ECO:0000256" key="2">
    <source>
        <dbReference type="ARBA" id="ARBA00022679"/>
    </source>
</evidence>
<dbReference type="EMBL" id="VSTF01000002">
    <property type="protein sequence ID" value="TYL61073.1"/>
    <property type="molecule type" value="Genomic_DNA"/>
</dbReference>
<organism evidence="4 5">
    <name type="scientific">Agathobacter rectalis</name>
    <dbReference type="NCBI Taxonomy" id="39491"/>
    <lineage>
        <taxon>Bacteria</taxon>
        <taxon>Bacillati</taxon>
        <taxon>Bacillota</taxon>
        <taxon>Clostridia</taxon>
        <taxon>Lachnospirales</taxon>
        <taxon>Lachnospiraceae</taxon>
        <taxon>Agathobacter</taxon>
    </lineage>
</organism>